<dbReference type="SMART" id="SM00382">
    <property type="entry name" value="AAA"/>
    <property type="match status" value="2"/>
</dbReference>
<reference evidence="6 7" key="1">
    <citation type="submission" date="2018-08" db="EMBL/GenBank/DDBJ databases">
        <authorList>
            <person name="Khan S.A."/>
        </authorList>
    </citation>
    <scope>NUCLEOTIDE SEQUENCE [LARGE SCALE GENOMIC DNA]</scope>
    <source>
        <strain evidence="6 7">GTF-13</strain>
    </source>
</reference>
<proteinExistence type="inferred from homology"/>
<keyword evidence="7" id="KW-1185">Reference proteome</keyword>
<evidence type="ECO:0000256" key="4">
    <source>
        <dbReference type="ARBA" id="ARBA00022840"/>
    </source>
</evidence>
<keyword evidence="3" id="KW-0547">Nucleotide-binding</keyword>
<evidence type="ECO:0000313" key="7">
    <source>
        <dbReference type="Proteomes" id="UP000280792"/>
    </source>
</evidence>
<organism evidence="6 7">
    <name type="scientific">Aestuariirhabdus litorea</name>
    <dbReference type="NCBI Taxonomy" id="2528527"/>
    <lineage>
        <taxon>Bacteria</taxon>
        <taxon>Pseudomonadati</taxon>
        <taxon>Pseudomonadota</taxon>
        <taxon>Gammaproteobacteria</taxon>
        <taxon>Oceanospirillales</taxon>
        <taxon>Aestuariirhabdaceae</taxon>
        <taxon>Aestuariirhabdus</taxon>
    </lineage>
</organism>
<feature type="domain" description="ABC transporter" evidence="5">
    <location>
        <begin position="4"/>
        <end position="254"/>
    </location>
</feature>
<keyword evidence="4 6" id="KW-0067">ATP-binding</keyword>
<dbReference type="InterPro" id="IPR003593">
    <property type="entry name" value="AAA+_ATPase"/>
</dbReference>
<dbReference type="GO" id="GO:0055085">
    <property type="term" value="P:transmembrane transport"/>
    <property type="evidence" value="ECO:0007669"/>
    <property type="project" value="UniProtKB-ARBA"/>
</dbReference>
<dbReference type="RefSeq" id="WP_125014743.1">
    <property type="nucleotide sequence ID" value="NZ_QWEZ01000001.1"/>
</dbReference>
<accession>A0A3P3VNN7</accession>
<dbReference type="SUPFAM" id="SSF52540">
    <property type="entry name" value="P-loop containing nucleoside triphosphate hydrolases"/>
    <property type="match status" value="2"/>
</dbReference>
<dbReference type="PANTHER" id="PTHR43776">
    <property type="entry name" value="TRANSPORT ATP-BINDING PROTEIN"/>
    <property type="match status" value="1"/>
</dbReference>
<feature type="domain" description="ABC transporter" evidence="5">
    <location>
        <begin position="311"/>
        <end position="555"/>
    </location>
</feature>
<evidence type="ECO:0000259" key="5">
    <source>
        <dbReference type="PROSITE" id="PS50893"/>
    </source>
</evidence>
<keyword evidence="2" id="KW-0813">Transport</keyword>
<dbReference type="NCBIfam" id="NF007739">
    <property type="entry name" value="PRK10419.1"/>
    <property type="match status" value="2"/>
</dbReference>
<dbReference type="InterPro" id="IPR027417">
    <property type="entry name" value="P-loop_NTPase"/>
</dbReference>
<dbReference type="InterPro" id="IPR013563">
    <property type="entry name" value="Oligopep_ABC_C"/>
</dbReference>
<dbReference type="CDD" id="cd03257">
    <property type="entry name" value="ABC_NikE_OppD_transporters"/>
    <property type="match status" value="2"/>
</dbReference>
<sequence length="577" mass="63713">MPLLDVKNLRIEFPTRHGVAVAVDDIGFEVEAGEIVGLVGESGAGKSTIGNGIIDLLSPPGRVAKGDIYLNGERISGLDAESMREIRGSRIGFIFQDPMTSLNPLFTVEEQLVETIIVNLGVSKEEAAKRALSMLEQVGIPEPELRIKQYPHQFSGGMRQRVVIAIALCSEPELIIADEPTTALDVSIQDQILELIRGLCKEKKVGCILVTHDMGVIANVTDRVCVMYRGHIVESGTTEQILGRPQHDYTKSLISAVPRSDIKLVRFPLVDYIEGVDVEPSKIDLSTHWLGKDMDFKLEGGDILTVEHVNLRFETQHAFFEKNRKYVQASNDVSFTIKEGETFGLVGESGSGKSTIARIIAGLYKEDSGTITFAGQKISAMSERERRPFRRQMQMVFQNPYSSMNPRMNINDIIAEPIRFHRLASDEKQIAGIVGDLLDHVGLGRAAGVKFPHEFSGGQRQRISIARALATRPRFLICDEPTSALDVSVQAQILNLLKDLQDELGLTMLFISHDLPVIRQMCDRIGVMRYGTLVEVADTETLFNTPQHEYTKSLLSLIPRLEGLSREGLEIAGGVGA</sequence>
<dbReference type="Pfam" id="PF00005">
    <property type="entry name" value="ABC_tran"/>
    <property type="match status" value="2"/>
</dbReference>
<dbReference type="Gene3D" id="3.40.50.300">
    <property type="entry name" value="P-loop containing nucleotide triphosphate hydrolases"/>
    <property type="match status" value="2"/>
</dbReference>
<evidence type="ECO:0000256" key="3">
    <source>
        <dbReference type="ARBA" id="ARBA00022741"/>
    </source>
</evidence>
<dbReference type="GO" id="GO:0005524">
    <property type="term" value="F:ATP binding"/>
    <property type="evidence" value="ECO:0007669"/>
    <property type="project" value="UniProtKB-KW"/>
</dbReference>
<dbReference type="PROSITE" id="PS00211">
    <property type="entry name" value="ABC_TRANSPORTER_1"/>
    <property type="match status" value="2"/>
</dbReference>
<comment type="caution">
    <text evidence="6">The sequence shown here is derived from an EMBL/GenBank/DDBJ whole genome shotgun (WGS) entry which is preliminary data.</text>
</comment>
<dbReference type="EMBL" id="QWEZ01000001">
    <property type="protein sequence ID" value="RRJ84315.1"/>
    <property type="molecule type" value="Genomic_DNA"/>
</dbReference>
<dbReference type="PROSITE" id="PS50893">
    <property type="entry name" value="ABC_TRANSPORTER_2"/>
    <property type="match status" value="2"/>
</dbReference>
<dbReference type="InterPro" id="IPR017871">
    <property type="entry name" value="ABC_transporter-like_CS"/>
</dbReference>
<dbReference type="AlphaFoldDB" id="A0A3P3VNN7"/>
<dbReference type="InterPro" id="IPR003439">
    <property type="entry name" value="ABC_transporter-like_ATP-bd"/>
</dbReference>
<evidence type="ECO:0000256" key="2">
    <source>
        <dbReference type="ARBA" id="ARBA00022448"/>
    </source>
</evidence>
<comment type="similarity">
    <text evidence="1">Belongs to the ABC transporter superfamily.</text>
</comment>
<dbReference type="GO" id="GO:0016887">
    <property type="term" value="F:ATP hydrolysis activity"/>
    <property type="evidence" value="ECO:0007669"/>
    <property type="project" value="InterPro"/>
</dbReference>
<reference evidence="6 7" key="2">
    <citation type="submission" date="2018-12" db="EMBL/GenBank/DDBJ databases">
        <title>Simiduia agarivorans gen. nov., sp. nov., a marine, agarolytic bacterium isolated from shallow coastal water from Keelung, Taiwan.</title>
        <authorList>
            <person name="Shieh W.Y."/>
        </authorList>
    </citation>
    <scope>NUCLEOTIDE SEQUENCE [LARGE SCALE GENOMIC DNA]</scope>
    <source>
        <strain evidence="6 7">GTF-13</strain>
    </source>
</reference>
<dbReference type="FunFam" id="3.40.50.300:FF:000016">
    <property type="entry name" value="Oligopeptide ABC transporter ATP-binding component"/>
    <property type="match status" value="2"/>
</dbReference>
<evidence type="ECO:0000256" key="1">
    <source>
        <dbReference type="ARBA" id="ARBA00005417"/>
    </source>
</evidence>
<evidence type="ECO:0000313" key="6">
    <source>
        <dbReference type="EMBL" id="RRJ84315.1"/>
    </source>
</evidence>
<protein>
    <submittedName>
        <fullName evidence="6">ABC transporter ATP-binding protein</fullName>
    </submittedName>
</protein>
<dbReference type="NCBIfam" id="NF008453">
    <property type="entry name" value="PRK11308.1"/>
    <property type="match status" value="2"/>
</dbReference>
<dbReference type="PANTHER" id="PTHR43776:SF7">
    <property type="entry name" value="D,D-DIPEPTIDE TRANSPORT ATP-BINDING PROTEIN DDPF-RELATED"/>
    <property type="match status" value="1"/>
</dbReference>
<dbReference type="Proteomes" id="UP000280792">
    <property type="component" value="Unassembled WGS sequence"/>
</dbReference>
<dbReference type="Pfam" id="PF08352">
    <property type="entry name" value="oligo_HPY"/>
    <property type="match status" value="2"/>
</dbReference>
<dbReference type="GO" id="GO:0015833">
    <property type="term" value="P:peptide transport"/>
    <property type="evidence" value="ECO:0007669"/>
    <property type="project" value="InterPro"/>
</dbReference>
<dbReference type="InterPro" id="IPR050319">
    <property type="entry name" value="ABC_transp_ATP-bind"/>
</dbReference>
<gene>
    <name evidence="6" type="ORF">D0544_04190</name>
</gene>
<name>A0A3P3VNN7_9GAMM</name>